<dbReference type="EMBL" id="JADNRY010000007">
    <property type="protein sequence ID" value="KAF9076321.1"/>
    <property type="molecule type" value="Genomic_DNA"/>
</dbReference>
<dbReference type="InterPro" id="IPR036457">
    <property type="entry name" value="PPM-type-like_dom_sf"/>
</dbReference>
<gene>
    <name evidence="3" type="ORF">BDP27DRAFT_1380371</name>
</gene>
<dbReference type="Gene3D" id="3.60.40.10">
    <property type="entry name" value="PPM-type phosphatase domain"/>
    <property type="match status" value="1"/>
</dbReference>
<keyword evidence="4" id="KW-1185">Reference proteome</keyword>
<dbReference type="Pfam" id="PF00481">
    <property type="entry name" value="PP2C"/>
    <property type="match status" value="1"/>
</dbReference>
<organism evidence="3 4">
    <name type="scientific">Rhodocollybia butyracea</name>
    <dbReference type="NCBI Taxonomy" id="206335"/>
    <lineage>
        <taxon>Eukaryota</taxon>
        <taxon>Fungi</taxon>
        <taxon>Dikarya</taxon>
        <taxon>Basidiomycota</taxon>
        <taxon>Agaricomycotina</taxon>
        <taxon>Agaricomycetes</taxon>
        <taxon>Agaricomycetidae</taxon>
        <taxon>Agaricales</taxon>
        <taxon>Marasmiineae</taxon>
        <taxon>Omphalotaceae</taxon>
        <taxon>Rhodocollybia</taxon>
    </lineage>
</organism>
<feature type="region of interest" description="Disordered" evidence="1">
    <location>
        <begin position="420"/>
        <end position="447"/>
    </location>
</feature>
<dbReference type="OrthoDB" id="420076at2759"/>
<dbReference type="PANTHER" id="PTHR13832:SF792">
    <property type="entry name" value="GM14286P"/>
    <property type="match status" value="1"/>
</dbReference>
<dbReference type="SUPFAM" id="SSF81606">
    <property type="entry name" value="PP2C-like"/>
    <property type="match status" value="1"/>
</dbReference>
<dbReference type="CDD" id="cd00143">
    <property type="entry name" value="PP2Cc"/>
    <property type="match status" value="1"/>
</dbReference>
<dbReference type="PANTHER" id="PTHR13832">
    <property type="entry name" value="PROTEIN PHOSPHATASE 2C"/>
    <property type="match status" value="1"/>
</dbReference>
<proteinExistence type="predicted"/>
<sequence length="491" mass="54785">MTALVGASATPVTRWAFSEDIPGSRAGPEDAAWPRPYALLQEEDIWRELRFLAKPQSTQFDAERGWRADCVNFQPSPTTRTQDRYVAKILDISGRLWCITGVFDGHLGDVTVDHVSKHLPIIVGEFLQKAFDNEPSRLSDPAFISDCFSRSILAFDRAIAGDVLDIFGGIEGLAKYTDAQIRQIINDQHKGGDVYRRCRLNMYGSTALLALVDDSHENLWVANLGECVRLNSRVFTVLVSPKGNEWDIQVLTATHNGDNDEEVERIFREHPNEPEAVIDRRVLGALHPFRALGDTPFKQPPEFTRRILYNLLPGFQDTAPWEQFLVRNRSPPYITAQPEVTHVFLRESENLSSSSPSKSPLPRFLILASDGFTDLCNSTEGQHQIISDWADGVVQMQSSMNGDVSEDRSNINNILPMSPSTSSYMQTPFGSPPPHPTSSGPSIPGHESRNMALRLLRRCLGGDDRASVSRVLTLDMEVAWIDDTSIVVQTL</sequence>
<accession>A0A9P5UEK4</accession>
<name>A0A9P5UEK4_9AGAR</name>
<evidence type="ECO:0000313" key="3">
    <source>
        <dbReference type="EMBL" id="KAF9076321.1"/>
    </source>
</evidence>
<dbReference type="InterPro" id="IPR001932">
    <property type="entry name" value="PPM-type_phosphatase-like_dom"/>
</dbReference>
<evidence type="ECO:0000313" key="4">
    <source>
        <dbReference type="Proteomes" id="UP000772434"/>
    </source>
</evidence>
<comment type="caution">
    <text evidence="3">The sequence shown here is derived from an EMBL/GenBank/DDBJ whole genome shotgun (WGS) entry which is preliminary data.</text>
</comment>
<dbReference type="AlphaFoldDB" id="A0A9P5UEK4"/>
<evidence type="ECO:0000256" key="1">
    <source>
        <dbReference type="SAM" id="MobiDB-lite"/>
    </source>
</evidence>
<evidence type="ECO:0000259" key="2">
    <source>
        <dbReference type="PROSITE" id="PS51746"/>
    </source>
</evidence>
<dbReference type="InterPro" id="IPR015655">
    <property type="entry name" value="PP2C"/>
</dbReference>
<dbReference type="SMART" id="SM00332">
    <property type="entry name" value="PP2Cc"/>
    <property type="match status" value="1"/>
</dbReference>
<feature type="domain" description="PPM-type phosphatase" evidence="2">
    <location>
        <begin position="57"/>
        <end position="491"/>
    </location>
</feature>
<protein>
    <submittedName>
        <fullName evidence="3">Phosphatase 2C-like domain-containing protein</fullName>
    </submittedName>
</protein>
<reference evidence="3" key="1">
    <citation type="submission" date="2020-11" db="EMBL/GenBank/DDBJ databases">
        <authorList>
            <consortium name="DOE Joint Genome Institute"/>
            <person name="Ahrendt S."/>
            <person name="Riley R."/>
            <person name="Andreopoulos W."/>
            <person name="Labutti K."/>
            <person name="Pangilinan J."/>
            <person name="Ruiz-Duenas F.J."/>
            <person name="Barrasa J.M."/>
            <person name="Sanchez-Garcia M."/>
            <person name="Camarero S."/>
            <person name="Miyauchi S."/>
            <person name="Serrano A."/>
            <person name="Linde D."/>
            <person name="Babiker R."/>
            <person name="Drula E."/>
            <person name="Ayuso-Fernandez I."/>
            <person name="Pacheco R."/>
            <person name="Padilla G."/>
            <person name="Ferreira P."/>
            <person name="Barriuso J."/>
            <person name="Kellner H."/>
            <person name="Castanera R."/>
            <person name="Alfaro M."/>
            <person name="Ramirez L."/>
            <person name="Pisabarro A.G."/>
            <person name="Kuo A."/>
            <person name="Tritt A."/>
            <person name="Lipzen A."/>
            <person name="He G."/>
            <person name="Yan M."/>
            <person name="Ng V."/>
            <person name="Cullen D."/>
            <person name="Martin F."/>
            <person name="Rosso M.-N."/>
            <person name="Henrissat B."/>
            <person name="Hibbett D."/>
            <person name="Martinez A.T."/>
            <person name="Grigoriev I.V."/>
        </authorList>
    </citation>
    <scope>NUCLEOTIDE SEQUENCE</scope>
    <source>
        <strain evidence="3">AH 40177</strain>
    </source>
</reference>
<dbReference type="GO" id="GO:0004722">
    <property type="term" value="F:protein serine/threonine phosphatase activity"/>
    <property type="evidence" value="ECO:0007669"/>
    <property type="project" value="InterPro"/>
</dbReference>
<dbReference type="Proteomes" id="UP000772434">
    <property type="component" value="Unassembled WGS sequence"/>
</dbReference>
<dbReference type="PROSITE" id="PS51746">
    <property type="entry name" value="PPM_2"/>
    <property type="match status" value="1"/>
</dbReference>